<evidence type="ECO:0000313" key="1">
    <source>
        <dbReference type="EMBL" id="OJT11326.1"/>
    </source>
</evidence>
<comment type="caution">
    <text evidence="1">The sequence shown here is derived from an EMBL/GenBank/DDBJ whole genome shotgun (WGS) entry which is preliminary data.</text>
</comment>
<dbReference type="AlphaFoldDB" id="A0A1M2VUW6"/>
<gene>
    <name evidence="1" type="ORF">TRAPUB_12201</name>
</gene>
<organism evidence="1 2">
    <name type="scientific">Trametes pubescens</name>
    <name type="common">White-rot fungus</name>
    <dbReference type="NCBI Taxonomy" id="154538"/>
    <lineage>
        <taxon>Eukaryota</taxon>
        <taxon>Fungi</taxon>
        <taxon>Dikarya</taxon>
        <taxon>Basidiomycota</taxon>
        <taxon>Agaricomycotina</taxon>
        <taxon>Agaricomycetes</taxon>
        <taxon>Polyporales</taxon>
        <taxon>Polyporaceae</taxon>
        <taxon>Trametes</taxon>
    </lineage>
</organism>
<feature type="non-terminal residue" evidence="1">
    <location>
        <position position="218"/>
    </location>
</feature>
<sequence length="218" mass="24362">MNAVRWYASKNGVPRRLPTVRQVKLAREQVLNVAGAEPWTYEGNGGHLYTTNDLPILVKHVSVGAHGKTYRNSHCVQEFANPVTRADLHLYPEVDGNKLCEARHAKRWQDEVDAALAAPMARSTTGKDYFVNEVALANIDMQGTVAPVMVARWFIRAGKLIAKAHPMRLTLDGVELVIDAREQKTIEIPLTSFVLNIDNLLSSHTQAEWRLPAPDKIH</sequence>
<accession>A0A1M2VUW6</accession>
<proteinExistence type="predicted"/>
<dbReference type="Proteomes" id="UP000184267">
    <property type="component" value="Unassembled WGS sequence"/>
</dbReference>
<dbReference type="EMBL" id="MNAD01000660">
    <property type="protein sequence ID" value="OJT11326.1"/>
    <property type="molecule type" value="Genomic_DNA"/>
</dbReference>
<protein>
    <submittedName>
        <fullName evidence="1">Uncharacterized protein</fullName>
    </submittedName>
</protein>
<keyword evidence="2" id="KW-1185">Reference proteome</keyword>
<evidence type="ECO:0000313" key="2">
    <source>
        <dbReference type="Proteomes" id="UP000184267"/>
    </source>
</evidence>
<name>A0A1M2VUW6_TRAPU</name>
<dbReference type="STRING" id="154538.A0A1M2VUW6"/>
<dbReference type="OrthoDB" id="2881727at2759"/>
<reference evidence="1 2" key="1">
    <citation type="submission" date="2016-10" db="EMBL/GenBank/DDBJ databases">
        <title>Genome sequence of the basidiomycete white-rot fungus Trametes pubescens.</title>
        <authorList>
            <person name="Makela M.R."/>
            <person name="Granchi Z."/>
            <person name="Peng M."/>
            <person name="De Vries R.P."/>
            <person name="Grigoriev I."/>
            <person name="Riley R."/>
            <person name="Hilden K."/>
        </authorList>
    </citation>
    <scope>NUCLEOTIDE SEQUENCE [LARGE SCALE GENOMIC DNA]</scope>
    <source>
        <strain evidence="1 2">FBCC735</strain>
    </source>
</reference>